<gene>
    <name evidence="9" type="ORF">NC99_07520</name>
</gene>
<feature type="transmembrane region" description="Helical" evidence="6">
    <location>
        <begin position="13"/>
        <end position="36"/>
    </location>
</feature>
<evidence type="ECO:0000259" key="8">
    <source>
        <dbReference type="Pfam" id="PF18955"/>
    </source>
</evidence>
<dbReference type="PANTHER" id="PTHR40060:SF1">
    <property type="entry name" value="UPF0316 PROTEIN YEBE"/>
    <property type="match status" value="1"/>
</dbReference>
<dbReference type="GO" id="GO:0005886">
    <property type="term" value="C:plasma membrane"/>
    <property type="evidence" value="ECO:0007669"/>
    <property type="project" value="UniProtKB-SubCell"/>
</dbReference>
<feature type="transmembrane region" description="Helical" evidence="6">
    <location>
        <begin position="74"/>
        <end position="94"/>
    </location>
</feature>
<dbReference type="NCBIfam" id="NF003191">
    <property type="entry name" value="PRK04164.1-2"/>
    <property type="match status" value="1"/>
</dbReference>
<evidence type="ECO:0000256" key="3">
    <source>
        <dbReference type="ARBA" id="ARBA00022692"/>
    </source>
</evidence>
<protein>
    <recommendedName>
        <fullName evidence="6">UPF0316 protein NC99_07520</fullName>
    </recommendedName>
</protein>
<dbReference type="Gene3D" id="3.30.70.120">
    <property type="match status" value="1"/>
</dbReference>
<feature type="domain" description="DUF2179" evidence="7">
    <location>
        <begin position="125"/>
        <end position="175"/>
    </location>
</feature>
<keyword evidence="5 6" id="KW-0472">Membrane</keyword>
<dbReference type="InterPro" id="IPR044035">
    <property type="entry name" value="DUF5698"/>
</dbReference>
<dbReference type="PATRIC" id="fig|1409788.3.peg.767"/>
<feature type="transmembrane region" description="Helical" evidence="6">
    <location>
        <begin position="48"/>
        <end position="68"/>
    </location>
</feature>
<comment type="caution">
    <text evidence="9">The sequence shown here is derived from an EMBL/GenBank/DDBJ whole genome shotgun (WGS) entry which is preliminary data.</text>
</comment>
<accession>A0A0L8VDB1</accession>
<evidence type="ECO:0000256" key="5">
    <source>
        <dbReference type="ARBA" id="ARBA00023136"/>
    </source>
</evidence>
<dbReference type="InterPro" id="IPR022930">
    <property type="entry name" value="UPF0316"/>
</dbReference>
<evidence type="ECO:0000256" key="1">
    <source>
        <dbReference type="ARBA" id="ARBA00004651"/>
    </source>
</evidence>
<evidence type="ECO:0000256" key="4">
    <source>
        <dbReference type="ARBA" id="ARBA00022989"/>
    </source>
</evidence>
<name>A0A0L8VDB1_9BACT</name>
<dbReference type="HAMAP" id="MF_01515">
    <property type="entry name" value="UPF0316"/>
    <property type="match status" value="1"/>
</dbReference>
<evidence type="ECO:0000259" key="7">
    <source>
        <dbReference type="Pfam" id="PF10035"/>
    </source>
</evidence>
<dbReference type="OrthoDB" id="48231at2"/>
<dbReference type="AlphaFoldDB" id="A0A0L8VDB1"/>
<comment type="similarity">
    <text evidence="6">Belongs to the UPF0316 family.</text>
</comment>
<keyword evidence="4 6" id="KW-1133">Transmembrane helix</keyword>
<reference evidence="10" key="1">
    <citation type="submission" date="2015-07" db="EMBL/GenBank/DDBJ databases">
        <title>Genome sequencing of Sunxiuqinia dokdonensis strain SK.</title>
        <authorList>
            <person name="Ahn S."/>
            <person name="Kim B.-C."/>
        </authorList>
    </citation>
    <scope>NUCLEOTIDE SEQUENCE [LARGE SCALE GENOMIC DNA]</scope>
    <source>
        <strain evidence="10">SK</strain>
    </source>
</reference>
<keyword evidence="2 6" id="KW-1003">Cell membrane</keyword>
<proteinExistence type="inferred from homology"/>
<dbReference type="InterPro" id="IPR019264">
    <property type="entry name" value="DUF2179"/>
</dbReference>
<keyword evidence="10" id="KW-1185">Reference proteome</keyword>
<dbReference type="RefSeq" id="WP_053179872.1">
    <property type="nucleotide sequence ID" value="NZ_LGIA01000027.1"/>
</dbReference>
<dbReference type="Pfam" id="PF10035">
    <property type="entry name" value="DUF2179"/>
    <property type="match status" value="1"/>
</dbReference>
<organism evidence="9 10">
    <name type="scientific">Sunxiuqinia dokdonensis</name>
    <dbReference type="NCBI Taxonomy" id="1409788"/>
    <lineage>
        <taxon>Bacteria</taxon>
        <taxon>Pseudomonadati</taxon>
        <taxon>Bacteroidota</taxon>
        <taxon>Bacteroidia</taxon>
        <taxon>Marinilabiliales</taxon>
        <taxon>Prolixibacteraceae</taxon>
        <taxon>Sunxiuqinia</taxon>
    </lineage>
</organism>
<dbReference type="Pfam" id="PF18955">
    <property type="entry name" value="DUF5698"/>
    <property type="match status" value="1"/>
</dbReference>
<sequence length="193" mass="21748">MEILSTDFFEGNLFSYLILPLLIFFARISDVTIGTLRIVMVSKGQKLIAPLLGFFEVIIWLITMSKIIQNIDNWVAYVAYGAGFATGNYIGLIIEEKLAVGIVQLQIITRQNAQNLIAKLKAGGYGITHHEAQGANEKVAVIYTIIKRNEVNRVLEIMRTYNPNAFYSIEEVKSISRAASGYFKPNLRWRKGK</sequence>
<keyword evidence="3 6" id="KW-0812">Transmembrane</keyword>
<feature type="domain" description="DUF5698" evidence="8">
    <location>
        <begin position="35"/>
        <end position="91"/>
    </location>
</feature>
<dbReference type="PANTHER" id="PTHR40060">
    <property type="entry name" value="UPF0316 PROTEIN YEBE"/>
    <property type="match status" value="1"/>
</dbReference>
<dbReference type="CDD" id="cd16381">
    <property type="entry name" value="YitT_C_like_1"/>
    <property type="match status" value="1"/>
</dbReference>
<dbReference type="InterPro" id="IPR015867">
    <property type="entry name" value="N-reg_PII/ATP_PRibTrfase_C"/>
</dbReference>
<evidence type="ECO:0000256" key="6">
    <source>
        <dbReference type="HAMAP-Rule" id="MF_01515"/>
    </source>
</evidence>
<evidence type="ECO:0000313" key="9">
    <source>
        <dbReference type="EMBL" id="KOH46441.1"/>
    </source>
</evidence>
<dbReference type="Proteomes" id="UP000036958">
    <property type="component" value="Unassembled WGS sequence"/>
</dbReference>
<dbReference type="STRING" id="1409788.NC99_07520"/>
<comment type="subcellular location">
    <subcellularLocation>
        <location evidence="1 6">Cell membrane</location>
        <topology evidence="1 6">Multi-pass membrane protein</topology>
    </subcellularLocation>
</comment>
<evidence type="ECO:0000313" key="10">
    <source>
        <dbReference type="Proteomes" id="UP000036958"/>
    </source>
</evidence>
<dbReference type="EMBL" id="LGIA01000027">
    <property type="protein sequence ID" value="KOH46441.1"/>
    <property type="molecule type" value="Genomic_DNA"/>
</dbReference>
<evidence type="ECO:0000256" key="2">
    <source>
        <dbReference type="ARBA" id="ARBA00022475"/>
    </source>
</evidence>